<dbReference type="Proteomes" id="UP000295727">
    <property type="component" value="Chromosome 1"/>
</dbReference>
<evidence type="ECO:0000313" key="1">
    <source>
        <dbReference type="EMBL" id="QBQ97863.1"/>
    </source>
</evidence>
<organism evidence="1 2">
    <name type="scientific">Paraburkholderia pallida</name>
    <dbReference type="NCBI Taxonomy" id="2547399"/>
    <lineage>
        <taxon>Bacteria</taxon>
        <taxon>Pseudomonadati</taxon>
        <taxon>Pseudomonadota</taxon>
        <taxon>Betaproteobacteria</taxon>
        <taxon>Burkholderiales</taxon>
        <taxon>Burkholderiaceae</taxon>
        <taxon>Paraburkholderia</taxon>
    </lineage>
</organism>
<gene>
    <name evidence="1" type="ORF">E1956_12205</name>
</gene>
<proteinExistence type="predicted"/>
<reference evidence="1 2" key="1">
    <citation type="submission" date="2019-03" db="EMBL/GenBank/DDBJ databases">
        <title>Paraburkholderia sp. 7MH5, isolated from subtropical forest soil.</title>
        <authorList>
            <person name="Gao Z.-H."/>
            <person name="Qiu L.-H."/>
        </authorList>
    </citation>
    <scope>NUCLEOTIDE SEQUENCE [LARGE SCALE GENOMIC DNA]</scope>
    <source>
        <strain evidence="1 2">7MH5</strain>
    </source>
</reference>
<dbReference type="Pfam" id="PF05119">
    <property type="entry name" value="Terminase_4"/>
    <property type="match status" value="1"/>
</dbReference>
<accession>A0A4P7CV92</accession>
<protein>
    <submittedName>
        <fullName evidence="1">P27 family phage terminase small subunit</fullName>
    </submittedName>
</protein>
<name>A0A4P7CV92_9BURK</name>
<dbReference type="AlphaFoldDB" id="A0A4P7CV92"/>
<keyword evidence="2" id="KW-1185">Reference proteome</keyword>
<dbReference type="KEGG" id="ppai:E1956_12205"/>
<dbReference type="EMBL" id="CP038148">
    <property type="protein sequence ID" value="QBQ97863.1"/>
    <property type="molecule type" value="Genomic_DNA"/>
</dbReference>
<evidence type="ECO:0000313" key="2">
    <source>
        <dbReference type="Proteomes" id="UP000295727"/>
    </source>
</evidence>
<sequence length="220" mass="23819">MTSCLASPCCIRFGKRNVCCEARRGEGGRRGRIECSNPIPEAPPALLFFQDGNSATGGQTMSRQRKPTALHVIDGTYRADRAPRKTMKPSETMPSAPAHVQRDPLAYTEWRRLAKVFAGMGVITPLDRGALAIVCMLWARVVQADNVLAKMAARDPNTHGLIVMTTNGNAIQNPLVGTANRAMLMYLRACREFGMTPAARAGIEMAPDVPASGKPSNGYF</sequence>
<dbReference type="InterPro" id="IPR006448">
    <property type="entry name" value="Phage_term_ssu_P27"/>
</dbReference>
<dbReference type="OrthoDB" id="6010489at2"/>